<dbReference type="PANTHER" id="PTHR38731:SF1">
    <property type="entry name" value="FECR PROTEIN DOMAIN-CONTAINING PROTEIN"/>
    <property type="match status" value="1"/>
</dbReference>
<name>A0ABX1Z0S2_9BACL</name>
<dbReference type="PANTHER" id="PTHR38731">
    <property type="entry name" value="LIPL45-RELATED LIPOPROTEIN-RELATED"/>
    <property type="match status" value="1"/>
</dbReference>
<protein>
    <recommendedName>
        <fullName evidence="2">FecR protein domain-containing protein</fullName>
    </recommendedName>
</protein>
<evidence type="ECO:0000256" key="1">
    <source>
        <dbReference type="SAM" id="MobiDB-lite"/>
    </source>
</evidence>
<accession>A0ABX1Z0S2</accession>
<proteinExistence type="predicted"/>
<feature type="region of interest" description="Disordered" evidence="1">
    <location>
        <begin position="407"/>
        <end position="443"/>
    </location>
</feature>
<dbReference type="Pfam" id="PF04773">
    <property type="entry name" value="FecR"/>
    <property type="match status" value="1"/>
</dbReference>
<comment type="caution">
    <text evidence="3">The sequence shown here is derived from an EMBL/GenBank/DDBJ whole genome shotgun (WGS) entry which is preliminary data.</text>
</comment>
<dbReference type="EMBL" id="WHOC01000070">
    <property type="protein sequence ID" value="NOU86793.1"/>
    <property type="molecule type" value="Genomic_DNA"/>
</dbReference>
<gene>
    <name evidence="3" type="ORF">GC102_13545</name>
</gene>
<dbReference type="InterPro" id="IPR006860">
    <property type="entry name" value="FecR"/>
</dbReference>
<keyword evidence="4" id="KW-1185">Reference proteome</keyword>
<feature type="domain" description="FecR protein" evidence="2">
    <location>
        <begin position="78"/>
        <end position="180"/>
    </location>
</feature>
<feature type="compositionally biased region" description="Basic and acidic residues" evidence="1">
    <location>
        <begin position="407"/>
        <end position="416"/>
    </location>
</feature>
<dbReference type="Proteomes" id="UP000658690">
    <property type="component" value="Unassembled WGS sequence"/>
</dbReference>
<evidence type="ECO:0000313" key="3">
    <source>
        <dbReference type="EMBL" id="NOU86793.1"/>
    </source>
</evidence>
<dbReference type="Gene3D" id="2.60.120.1440">
    <property type="match status" value="1"/>
</dbReference>
<evidence type="ECO:0000259" key="2">
    <source>
        <dbReference type="Pfam" id="PF04773"/>
    </source>
</evidence>
<evidence type="ECO:0000313" key="4">
    <source>
        <dbReference type="Proteomes" id="UP000658690"/>
    </source>
</evidence>
<reference evidence="3 4" key="1">
    <citation type="submission" date="2019-10" db="EMBL/GenBank/DDBJ databases">
        <title>Description of Paenibacillus choica sp. nov.</title>
        <authorList>
            <person name="Carlier A."/>
            <person name="Qi S."/>
        </authorList>
    </citation>
    <scope>NUCLEOTIDE SEQUENCE [LARGE SCALE GENOMIC DNA]</scope>
    <source>
        <strain evidence="3 4">LMG 31460</strain>
    </source>
</reference>
<sequence length="711" mass="76007">MNAGEEFGVGITKKSFVSLFLSSCLVFSLVSALLVKPVDAKTVRVAVIAALSGDVTIKKGGGSKSYDAYESMSLNQGDTVYTGASSSVTLNLSNGDADVTLGENAEINVSDLNTSDGNKKSKLKVWAGSMWVKVKSLAGSDDEFEIETPTAVMGVRGTQFFVTVDPKTGAIKMAVGAGKVSASTVKNGADSTQKSTITYLYPTQQISLDSRDETDDLSLKVDFLDLDDFIKDASPEIIKEIILNKAEIDKENEEFFAKKKKEIEEGKLVDDKTSLYVKDQAELDKVKQNLDNLIGNIAKKALTENKVDKESLNKLIEQANAKIDKQEKKLNLNNVKELDKTAGVDAEKEKIKKEMLQKLEAEKLKKQLEGAKKQEELKNKLAAALKALEDQKKKILEATKVAEEKAKAEAEARLKEQNGTNTSVPGSGGNSGNSGDTDPVPVPVPALTVASTVIAEAAANDGSITATQEITLANGTFAADMSTGVSVNNLPIGLSTYVTRVNDRQIKIAFSGKASSHAAANDVLDATVTIAKAKIVGATGDVTSNAFKFQFSDAVPAVSLDATTPGTDGKFNLDINLRDFVDLNEIYGVEVHLTYDSNIGFNSGEWASNSGIFGSNSADHVKEYSNGMKKELVFAVTNFGEGSSNIKVDGIGKLVTIPFIGFTNLEILTTTPNTIFVEKIVIVNKSNAGVRSIEVPELPKKTVNLPPINTD</sequence>
<organism evidence="3 4">
    <name type="scientific">Paenibacillus germinis</name>
    <dbReference type="NCBI Taxonomy" id="2654979"/>
    <lineage>
        <taxon>Bacteria</taxon>
        <taxon>Bacillati</taxon>
        <taxon>Bacillota</taxon>
        <taxon>Bacilli</taxon>
        <taxon>Bacillales</taxon>
        <taxon>Paenibacillaceae</taxon>
        <taxon>Paenibacillus</taxon>
    </lineage>
</organism>